<protein>
    <recommendedName>
        <fullName evidence="3">DUF393 domain-containing protein</fullName>
    </recommendedName>
</protein>
<keyword evidence="2" id="KW-1185">Reference proteome</keyword>
<gene>
    <name evidence="1" type="ORF">GCM10010347_20670</name>
</gene>
<dbReference type="Proteomes" id="UP000642673">
    <property type="component" value="Unassembled WGS sequence"/>
</dbReference>
<evidence type="ECO:0000313" key="1">
    <source>
        <dbReference type="EMBL" id="GHB50869.1"/>
    </source>
</evidence>
<evidence type="ECO:0000313" key="2">
    <source>
        <dbReference type="Proteomes" id="UP000642673"/>
    </source>
</evidence>
<reference evidence="2" key="1">
    <citation type="journal article" date="2019" name="Int. J. Syst. Evol. Microbiol.">
        <title>The Global Catalogue of Microorganisms (GCM) 10K type strain sequencing project: providing services to taxonomists for standard genome sequencing and annotation.</title>
        <authorList>
            <consortium name="The Broad Institute Genomics Platform"/>
            <consortium name="The Broad Institute Genome Sequencing Center for Infectious Disease"/>
            <person name="Wu L."/>
            <person name="Ma J."/>
        </authorList>
    </citation>
    <scope>NUCLEOTIDE SEQUENCE [LARGE SCALE GENOMIC DNA]</scope>
    <source>
        <strain evidence="2">JCM 4738</strain>
    </source>
</reference>
<proteinExistence type="predicted"/>
<accession>A0ABQ3EU32</accession>
<sequence>MLVYDGDCGFCTTSARAAQRLLHPSCEFTAWQFADLESLGVSQERAEYEALWVTPAGEVYGGAQAVAKLLLRAGGAWGVLGAVLTLAPVRWIARAAYRIIAVNRGRLPGGTPACATPPRRPA</sequence>
<dbReference type="Pfam" id="PF04134">
    <property type="entry name" value="DCC1-like"/>
    <property type="match status" value="1"/>
</dbReference>
<name>A0ABQ3EU32_9ACTN</name>
<dbReference type="EMBL" id="BMVP01000003">
    <property type="protein sequence ID" value="GHB50869.1"/>
    <property type="molecule type" value="Genomic_DNA"/>
</dbReference>
<dbReference type="InterPro" id="IPR007263">
    <property type="entry name" value="DCC1-like"/>
</dbReference>
<evidence type="ECO:0008006" key="3">
    <source>
        <dbReference type="Google" id="ProtNLM"/>
    </source>
</evidence>
<comment type="caution">
    <text evidence="1">The sequence shown here is derived from an EMBL/GenBank/DDBJ whole genome shotgun (WGS) entry which is preliminary data.</text>
</comment>
<organism evidence="1 2">
    <name type="scientific">Streptomyces cirratus</name>
    <dbReference type="NCBI Taxonomy" id="68187"/>
    <lineage>
        <taxon>Bacteria</taxon>
        <taxon>Bacillati</taxon>
        <taxon>Actinomycetota</taxon>
        <taxon>Actinomycetes</taxon>
        <taxon>Kitasatosporales</taxon>
        <taxon>Streptomycetaceae</taxon>
        <taxon>Streptomyces</taxon>
    </lineage>
</organism>